<proteinExistence type="inferred from homology"/>
<dbReference type="Pfam" id="PF04146">
    <property type="entry name" value="YTH"/>
    <property type="match status" value="1"/>
</dbReference>
<keyword evidence="2" id="KW-0963">Cytoplasm</keyword>
<dbReference type="PANTHER" id="PTHR12357:SF92">
    <property type="entry name" value="YTH DOMAIN-CONTAINING FAMILY PROTEIN"/>
    <property type="match status" value="1"/>
</dbReference>
<gene>
    <name evidence="7" type="ORF">ANE_LOCUS1216</name>
</gene>
<dbReference type="GO" id="GO:1990247">
    <property type="term" value="F:N6-methyladenosine-containing RNA reader activity"/>
    <property type="evidence" value="ECO:0007669"/>
    <property type="project" value="UniProtKB-UniRule"/>
</dbReference>
<feature type="region of interest" description="Disordered" evidence="5">
    <location>
        <begin position="119"/>
        <end position="203"/>
    </location>
</feature>
<name>A0A565AN37_9BRAS</name>
<reference evidence="7" key="1">
    <citation type="submission" date="2019-07" db="EMBL/GenBank/DDBJ databases">
        <authorList>
            <person name="Dittberner H."/>
        </authorList>
    </citation>
    <scope>NUCLEOTIDE SEQUENCE [LARGE SCALE GENOMIC DNA]</scope>
</reference>
<comment type="similarity">
    <text evidence="4">Belongs to the YTHDF family.</text>
</comment>
<feature type="compositionally biased region" description="Polar residues" evidence="5">
    <location>
        <begin position="252"/>
        <end position="262"/>
    </location>
</feature>
<sequence length="627" mass="69063">MYTSEGVPDFAVDQGMYYPVDASYGYYCTGYETPGDWENHQMFFGVDGSQVQYSGGQNENSPYICYTPSYGYAQSPYNPFNPYIPGASIGVVDSPYQNVALSPTFVPYAIHPDIISSTSTNSLVESGSGHRGRSDGRGSRQRNASATDGLQRNAPKLPASNSVNRSSEKPRPYTGQNKQLGTERSVSTGFSTHQGRATTSVGAQTVDVVSSSRISSFGQLDIAPPERNGFSSTATNNNNLRPKLYGGHANISPDTGSEQNRGPRSKGSRNQLIVKAYTTKAGNADAEGNIVIDPNQYNKEDLRIDYKNAKCFVIKSYSEDDVHKSIKYSVWSSTLHGNKKLQSAYEDSQRIATEKSCECPIFLFFSVNASGLFCGMAEMTGPVSFNKDMDFWQQDKWSGSFPVKWHIIKDIPNSYFRHIILQNNENKPVTNSRDTQEIMLKQGLEVLKIFKNHAERTSLLDDFLYYENRQRVMQDERTRLPYRTFLSPSPIPRPDFSDRNKKVSTDAFKIPSVTSAQTKEVAPKSEGNEETTVKEGAEEDTTSIQKKITSLTISPTGIDSDSTTGSHLNQCQAKPTPSGSDQKTEPSEVADPSLSDDNEIVKVGSVPIKVTASPAIVTFGTIPLDPK</sequence>
<keyword evidence="8" id="KW-1185">Reference proteome</keyword>
<feature type="compositionally biased region" description="Polar residues" evidence="5">
    <location>
        <begin position="229"/>
        <end position="240"/>
    </location>
</feature>
<dbReference type="GO" id="GO:0061157">
    <property type="term" value="P:mRNA destabilization"/>
    <property type="evidence" value="ECO:0007669"/>
    <property type="project" value="TreeGrafter"/>
</dbReference>
<dbReference type="OrthoDB" id="306690at2759"/>
<protein>
    <recommendedName>
        <fullName evidence="4">YTH domain-containing family protein</fullName>
    </recommendedName>
</protein>
<feature type="compositionally biased region" description="Basic and acidic residues" evidence="5">
    <location>
        <begin position="521"/>
        <end position="536"/>
    </location>
</feature>
<feature type="region of interest" description="Disordered" evidence="5">
    <location>
        <begin position="220"/>
        <end position="271"/>
    </location>
</feature>
<dbReference type="GO" id="GO:0005737">
    <property type="term" value="C:cytoplasm"/>
    <property type="evidence" value="ECO:0007669"/>
    <property type="project" value="UniProtKB-SubCell"/>
</dbReference>
<dbReference type="Proteomes" id="UP000489600">
    <property type="component" value="Unassembled WGS sequence"/>
</dbReference>
<comment type="subcellular location">
    <subcellularLocation>
        <location evidence="1">Cytoplasm</location>
    </subcellularLocation>
</comment>
<comment type="caution">
    <text evidence="7">The sequence shown here is derived from an EMBL/GenBank/DDBJ whole genome shotgun (WGS) entry which is preliminary data.</text>
</comment>
<dbReference type="PROSITE" id="PS50882">
    <property type="entry name" value="YTH"/>
    <property type="match status" value="1"/>
</dbReference>
<dbReference type="AlphaFoldDB" id="A0A565AN37"/>
<evidence type="ECO:0000313" key="7">
    <source>
        <dbReference type="EMBL" id="VVA90771.1"/>
    </source>
</evidence>
<dbReference type="InterPro" id="IPR045168">
    <property type="entry name" value="YTH_prot"/>
</dbReference>
<comment type="function">
    <text evidence="4">Specifically recognizes and binds N6-methyladenosine (m6A)-containing RNAs, and regulates mRNA stability. M6A is a modification present at internal sites of mRNAs and some non-coding RNAs and plays a role in mRNA stability and processing.</text>
</comment>
<dbReference type="GO" id="GO:0003729">
    <property type="term" value="F:mRNA binding"/>
    <property type="evidence" value="ECO:0007669"/>
    <property type="project" value="UniProtKB-UniRule"/>
</dbReference>
<feature type="compositionally biased region" description="Polar residues" evidence="5">
    <location>
        <begin position="542"/>
        <end position="581"/>
    </location>
</feature>
<evidence type="ECO:0000256" key="3">
    <source>
        <dbReference type="ARBA" id="ARBA00022884"/>
    </source>
</evidence>
<dbReference type="CDD" id="cd21134">
    <property type="entry name" value="YTH"/>
    <property type="match status" value="1"/>
</dbReference>
<evidence type="ECO:0000313" key="8">
    <source>
        <dbReference type="Proteomes" id="UP000489600"/>
    </source>
</evidence>
<dbReference type="PANTHER" id="PTHR12357">
    <property type="entry name" value="YTH YT521-B HOMOLOGY DOMAIN-CONTAINING"/>
    <property type="match status" value="1"/>
</dbReference>
<accession>A0A565AN37</accession>
<evidence type="ECO:0000256" key="5">
    <source>
        <dbReference type="SAM" id="MobiDB-lite"/>
    </source>
</evidence>
<feature type="region of interest" description="Disordered" evidence="5">
    <location>
        <begin position="507"/>
        <end position="598"/>
    </location>
</feature>
<dbReference type="FunFam" id="3.10.590.10:FF:000001">
    <property type="entry name" value="YTH domain family 1, isoform CRA_a"/>
    <property type="match status" value="1"/>
</dbReference>
<feature type="domain" description="YTH" evidence="6">
    <location>
        <begin position="309"/>
        <end position="450"/>
    </location>
</feature>
<dbReference type="Gene3D" id="3.10.590.10">
    <property type="entry name" value="ph1033 like domains"/>
    <property type="match status" value="1"/>
</dbReference>
<keyword evidence="3 4" id="KW-0694">RNA-binding</keyword>
<evidence type="ECO:0000256" key="2">
    <source>
        <dbReference type="ARBA" id="ARBA00022490"/>
    </source>
</evidence>
<dbReference type="InterPro" id="IPR007275">
    <property type="entry name" value="YTH_domain"/>
</dbReference>
<evidence type="ECO:0000259" key="6">
    <source>
        <dbReference type="PROSITE" id="PS50882"/>
    </source>
</evidence>
<dbReference type="EMBL" id="CABITT030000001">
    <property type="protein sequence ID" value="VVA90771.1"/>
    <property type="molecule type" value="Genomic_DNA"/>
</dbReference>
<evidence type="ECO:0000256" key="4">
    <source>
        <dbReference type="RuleBase" id="RU369095"/>
    </source>
</evidence>
<organism evidence="7 8">
    <name type="scientific">Arabis nemorensis</name>
    <dbReference type="NCBI Taxonomy" id="586526"/>
    <lineage>
        <taxon>Eukaryota</taxon>
        <taxon>Viridiplantae</taxon>
        <taxon>Streptophyta</taxon>
        <taxon>Embryophyta</taxon>
        <taxon>Tracheophyta</taxon>
        <taxon>Spermatophyta</taxon>
        <taxon>Magnoliopsida</taxon>
        <taxon>eudicotyledons</taxon>
        <taxon>Gunneridae</taxon>
        <taxon>Pentapetalae</taxon>
        <taxon>rosids</taxon>
        <taxon>malvids</taxon>
        <taxon>Brassicales</taxon>
        <taxon>Brassicaceae</taxon>
        <taxon>Arabideae</taxon>
        <taxon>Arabis</taxon>
    </lineage>
</organism>
<evidence type="ECO:0000256" key="1">
    <source>
        <dbReference type="ARBA" id="ARBA00004496"/>
    </source>
</evidence>
<feature type="compositionally biased region" description="Polar residues" evidence="5">
    <location>
        <begin position="174"/>
        <end position="203"/>
    </location>
</feature>